<evidence type="ECO:0000259" key="1">
    <source>
        <dbReference type="Pfam" id="PF00534"/>
    </source>
</evidence>
<dbReference type="RefSeq" id="WP_074461769.1">
    <property type="nucleotide sequence ID" value="NZ_FMUR01000006.1"/>
</dbReference>
<dbReference type="AlphaFoldDB" id="A0A1G5CDM7"/>
<dbReference type="Pfam" id="PF00534">
    <property type="entry name" value="Glycos_transf_1"/>
    <property type="match status" value="1"/>
</dbReference>
<accession>A0A1G5CDM7</accession>
<reference evidence="3" key="1">
    <citation type="submission" date="2016-10" db="EMBL/GenBank/DDBJ databases">
        <authorList>
            <person name="Varghese N."/>
            <person name="Submissions S."/>
        </authorList>
    </citation>
    <scope>NUCLEOTIDE SEQUENCE [LARGE SCALE GENOMIC DNA]</scope>
    <source>
        <strain evidence="3">XBD2006</strain>
    </source>
</reference>
<name>A0A1G5CDM7_9FIRM</name>
<dbReference type="EMBL" id="FMUR01000006">
    <property type="protein sequence ID" value="SCY00441.1"/>
    <property type="molecule type" value="Genomic_DNA"/>
</dbReference>
<evidence type="ECO:0000313" key="2">
    <source>
        <dbReference type="EMBL" id="SCY00441.1"/>
    </source>
</evidence>
<dbReference type="PANTHER" id="PTHR45947">
    <property type="entry name" value="SULFOQUINOVOSYL TRANSFERASE SQD2"/>
    <property type="match status" value="1"/>
</dbReference>
<dbReference type="InterPro" id="IPR001296">
    <property type="entry name" value="Glyco_trans_1"/>
</dbReference>
<gene>
    <name evidence="2" type="ORF">SAMN02910451_01066</name>
</gene>
<keyword evidence="3" id="KW-1185">Reference proteome</keyword>
<dbReference type="CDD" id="cd03801">
    <property type="entry name" value="GT4_PimA-like"/>
    <property type="match status" value="1"/>
</dbReference>
<proteinExistence type="predicted"/>
<sequence length="396" mass="45805">MVITFVSNYINHHQIPFCDAMSSLFEDVDFHFVQAMPMEEKRINMGWAVDPKDYPYVSLFYEDEKYCEELILNSDVVIFGWTEGITSELEKKRLSSGRLSFRVSERIYRGSRIKWLSPRGLMKKYNEHIRYRKKPVYLLCAGAYVSADFKLIHAYPDKMLKWGYYPDVKDRSFRVSETDNKIRLCWAGRFVKLKHPEYAIELCKELEKFGYDYELKMIGDGYMREELEKSVSDAGLSANVSFLGNLKPEEVTMHMKDSDIFLFTSNYLEGWGAVVNEAMQCGCAVVASREAGAVPFLITDGENGFSYRNGDCEDFKKKVLSLFQEKYKILQFAKNGYDTIEKVWNAKNASMEFVRFCREYIDGAVPRPADIGPMSKAEIIKPESILRAMTEGNCLE</sequence>
<organism evidence="2 3">
    <name type="scientific">Butyrivibrio hungatei</name>
    <dbReference type="NCBI Taxonomy" id="185008"/>
    <lineage>
        <taxon>Bacteria</taxon>
        <taxon>Bacillati</taxon>
        <taxon>Bacillota</taxon>
        <taxon>Clostridia</taxon>
        <taxon>Lachnospirales</taxon>
        <taxon>Lachnospiraceae</taxon>
        <taxon>Butyrivibrio</taxon>
    </lineage>
</organism>
<dbReference type="SUPFAM" id="SSF53756">
    <property type="entry name" value="UDP-Glycosyltransferase/glycogen phosphorylase"/>
    <property type="match status" value="1"/>
</dbReference>
<feature type="domain" description="Glycosyl transferase family 1" evidence="1">
    <location>
        <begin position="174"/>
        <end position="337"/>
    </location>
</feature>
<keyword evidence="2" id="KW-0808">Transferase</keyword>
<evidence type="ECO:0000313" key="3">
    <source>
        <dbReference type="Proteomes" id="UP000183047"/>
    </source>
</evidence>
<protein>
    <submittedName>
        <fullName evidence="2">Glycosyltransferase involved in cell wall bisynthesis</fullName>
    </submittedName>
</protein>
<dbReference type="Proteomes" id="UP000183047">
    <property type="component" value="Unassembled WGS sequence"/>
</dbReference>
<dbReference type="OrthoDB" id="9790710at2"/>
<dbReference type="GO" id="GO:0016757">
    <property type="term" value="F:glycosyltransferase activity"/>
    <property type="evidence" value="ECO:0007669"/>
    <property type="project" value="InterPro"/>
</dbReference>
<dbReference type="Gene3D" id="3.40.50.2000">
    <property type="entry name" value="Glycogen Phosphorylase B"/>
    <property type="match status" value="1"/>
</dbReference>
<dbReference type="InterPro" id="IPR050194">
    <property type="entry name" value="Glycosyltransferase_grp1"/>
</dbReference>
<dbReference type="PANTHER" id="PTHR45947:SF3">
    <property type="entry name" value="SULFOQUINOVOSYL TRANSFERASE SQD2"/>
    <property type="match status" value="1"/>
</dbReference>